<dbReference type="PRINTS" id="PR00080">
    <property type="entry name" value="SDRFAMILY"/>
</dbReference>
<accession>A0ABR9QJH9</accession>
<evidence type="ECO:0000256" key="1">
    <source>
        <dbReference type="ARBA" id="ARBA00006484"/>
    </source>
</evidence>
<dbReference type="PANTHER" id="PTHR42879">
    <property type="entry name" value="3-OXOACYL-(ACYL-CARRIER-PROTEIN) REDUCTASE"/>
    <property type="match status" value="1"/>
</dbReference>
<keyword evidence="3" id="KW-1185">Reference proteome</keyword>
<dbReference type="InterPro" id="IPR036291">
    <property type="entry name" value="NAD(P)-bd_dom_sf"/>
</dbReference>
<evidence type="ECO:0000313" key="3">
    <source>
        <dbReference type="Proteomes" id="UP001516662"/>
    </source>
</evidence>
<dbReference type="NCBIfam" id="NF047420">
    <property type="entry name" value="EF_P_mod_YmfI"/>
    <property type="match status" value="1"/>
</dbReference>
<dbReference type="EMBL" id="JADCLJ010000020">
    <property type="protein sequence ID" value="MBE4908663.1"/>
    <property type="molecule type" value="Genomic_DNA"/>
</dbReference>
<dbReference type="CDD" id="cd05233">
    <property type="entry name" value="SDR_c"/>
    <property type="match status" value="1"/>
</dbReference>
<dbReference type="Gene3D" id="3.40.50.720">
    <property type="entry name" value="NAD(P)-binding Rossmann-like Domain"/>
    <property type="match status" value="1"/>
</dbReference>
<comment type="similarity">
    <text evidence="1">Belongs to the short-chain dehydrogenases/reductases (SDR) family.</text>
</comment>
<dbReference type="Pfam" id="PF13561">
    <property type="entry name" value="adh_short_C2"/>
    <property type="match status" value="1"/>
</dbReference>
<dbReference type="SUPFAM" id="SSF51735">
    <property type="entry name" value="NAD(P)-binding Rossmann-fold domains"/>
    <property type="match status" value="1"/>
</dbReference>
<protein>
    <submittedName>
        <fullName evidence="2">SDR family oxidoreductase</fullName>
    </submittedName>
</protein>
<evidence type="ECO:0000313" key="2">
    <source>
        <dbReference type="EMBL" id="MBE4908663.1"/>
    </source>
</evidence>
<proteinExistence type="inferred from homology"/>
<dbReference type="Proteomes" id="UP001516662">
    <property type="component" value="Unassembled WGS sequence"/>
</dbReference>
<reference evidence="2 3" key="1">
    <citation type="submission" date="2020-10" db="EMBL/GenBank/DDBJ databases">
        <title>Bacillus sp. HD4P25, an endophyte from a halophyte.</title>
        <authorList>
            <person name="Sun J.-Q."/>
        </authorList>
    </citation>
    <scope>NUCLEOTIDE SEQUENCE [LARGE SCALE GENOMIC DNA]</scope>
    <source>
        <strain evidence="2 3">YIM 93174</strain>
    </source>
</reference>
<sequence>MEKYALITGASGGIGKAIARRLAADGYSLYLHYNNNETEIIELQKELVNDSTYVYLVKSDLSDPIGVSVLLKQIHNKIDTIIYSSGTSYYGLVTETNEETVDKLTQLHLKSPFTLIKSLLPNLVSNKNGSIVMISSIWGLTGGSCEVLYSMVKGGQIAYVKALAKEVALSNIRVNAIAPGAINTPMLLNDFTEEELSHLSEQIPMGRPGEAEEVAEAVAFLVSSKSSYITGQVLSVNGGWYC</sequence>
<dbReference type="InterPro" id="IPR050259">
    <property type="entry name" value="SDR"/>
</dbReference>
<dbReference type="RefSeq" id="WP_193536545.1">
    <property type="nucleotide sequence ID" value="NZ_JADCLJ010000020.1"/>
</dbReference>
<dbReference type="PRINTS" id="PR00081">
    <property type="entry name" value="GDHRDH"/>
</dbReference>
<dbReference type="PANTHER" id="PTHR42879:SF2">
    <property type="entry name" value="3-OXOACYL-[ACYL-CARRIER-PROTEIN] REDUCTASE FABG"/>
    <property type="match status" value="1"/>
</dbReference>
<organism evidence="2 3">
    <name type="scientific">Litchfieldia luteola</name>
    <dbReference type="NCBI Taxonomy" id="682179"/>
    <lineage>
        <taxon>Bacteria</taxon>
        <taxon>Bacillati</taxon>
        <taxon>Bacillota</taxon>
        <taxon>Bacilli</taxon>
        <taxon>Bacillales</taxon>
        <taxon>Bacillaceae</taxon>
        <taxon>Litchfieldia</taxon>
    </lineage>
</organism>
<name>A0ABR9QJH9_9BACI</name>
<dbReference type="InterPro" id="IPR002347">
    <property type="entry name" value="SDR_fam"/>
</dbReference>
<gene>
    <name evidence="2" type="ORF">IMZ08_11405</name>
</gene>
<comment type="caution">
    <text evidence="2">The sequence shown here is derived from an EMBL/GenBank/DDBJ whole genome shotgun (WGS) entry which is preliminary data.</text>
</comment>